<protein>
    <submittedName>
        <fullName evidence="6">DNRLRE domain-containing protein</fullName>
    </submittedName>
</protein>
<dbReference type="AlphaFoldDB" id="A0A5C0SIM6"/>
<gene>
    <name evidence="6" type="ORF">FPV09_01945</name>
</gene>
<sequence>MKRWSIVLMALLILSIVPNVAFHAVSAAVMTIQINPTDDAYVKDTAPDSNYGSYGSLYVGTYYMDNADERAYLKFDLSGIPDNAVIVSAVLRAYTYSGAHSTPVNISAYAVSDDSWTEDSITWNTKPSAGELLDKDLVDTDGYHWSVWNVTDFVKAEFSGDKVASFVLISDVEGKVTESISYNSKESKYGNHPYLEVVYYVPEGPQYQSIREIRENWEEDKYVVTSGVVIGTRNTGFFIQNGTEPNSGIYVYTGSTPSVQVGDVVQVNGTTAAYKGLYEISNPSYKVVGTSGLPEPVVIEVTNMSDAYQSMRVRLEWVRITEVDGKSITIADDTGSLTLYDYYGIMDVTAGNILKYVEGIGYKYDVIEVYPTDYELYIPSIHISDVVKPDRAVRGISMNFEVTVTNNGERGDNVTFVVYANGMEIKNITRWIESGGSIKESFIYTPRDLGELRIDIQILTADWGITDERIYDYKVVPNPNTVSYGLTMYYSRQYDSRLSDLENLYENFTNTVSELVSYGVSFDSDVADKINWVNDSMSEVMEEYSLYEQFKNRADKTGFYLPAMIHLRKALFLGEDVKEEIQFLLPHLQRALEEIKAAQQMQEPGNETETGAIPGNETAGVPTNTTQNASQQTPAMNITITIPKVLIDASHGQYYINEAGVSYLVDKIQSELGWEVEINQLPLTYDLLKEYDVVILTDPKDDFTPAEIESIKKYVENGGGLLIAGEWYKYANVENFNEIVGDYGITFNPDELMDDDQNSGRPYYPFVGIYNKAHPVMKFVPDDWTMYYNGNTLTIGGTAVWLIKGYDTSYSVDADGKVVRIKGTNPVIAAAVDLGTGRIVAYGSSKALSDSYNFKYIKSNWPFIKGALLWLAHQE</sequence>
<dbReference type="SUPFAM" id="SSF52317">
    <property type="entry name" value="Class I glutamine amidotransferase-like"/>
    <property type="match status" value="1"/>
</dbReference>
<dbReference type="InterPro" id="IPR055458">
    <property type="entry name" value="IFT52_GIFT"/>
</dbReference>
<organism evidence="6 7">
    <name type="scientific">Thermococcus aciditolerans</name>
    <dbReference type="NCBI Taxonomy" id="2598455"/>
    <lineage>
        <taxon>Archaea</taxon>
        <taxon>Methanobacteriati</taxon>
        <taxon>Methanobacteriota</taxon>
        <taxon>Thermococci</taxon>
        <taxon>Thermococcales</taxon>
        <taxon>Thermococcaceae</taxon>
        <taxon>Thermococcus</taxon>
    </lineage>
</organism>
<dbReference type="NCBIfam" id="NF033679">
    <property type="entry name" value="DNRLRE_dom"/>
    <property type="match status" value="1"/>
</dbReference>
<evidence type="ECO:0000313" key="7">
    <source>
        <dbReference type="Proteomes" id="UP000322631"/>
    </source>
</evidence>
<evidence type="ECO:0000259" key="4">
    <source>
        <dbReference type="Pfam" id="PF23355"/>
    </source>
</evidence>
<evidence type="ECO:0000256" key="1">
    <source>
        <dbReference type="ARBA" id="ARBA00004613"/>
    </source>
</evidence>
<dbReference type="PANTHER" id="PTHR12969">
    <property type="entry name" value="NGD5/OSM-6/IFT52"/>
    <property type="match status" value="1"/>
</dbReference>
<evidence type="ECO:0000313" key="6">
    <source>
        <dbReference type="EMBL" id="QEK14080.1"/>
    </source>
</evidence>
<evidence type="ECO:0000256" key="3">
    <source>
        <dbReference type="ARBA" id="ARBA00022729"/>
    </source>
</evidence>
<dbReference type="InterPro" id="IPR055372">
    <property type="entry name" value="CBM96"/>
</dbReference>
<dbReference type="Pfam" id="PF24517">
    <property type="entry name" value="CBM96"/>
    <property type="match status" value="1"/>
</dbReference>
<reference evidence="6 7" key="1">
    <citation type="submission" date="2019-07" db="EMBL/GenBank/DDBJ databases">
        <title>Complete genome of Thermococcus acidophilus.</title>
        <authorList>
            <person name="Li X."/>
        </authorList>
    </citation>
    <scope>NUCLEOTIDE SEQUENCE [LARGE SCALE GENOMIC DNA]</scope>
    <source>
        <strain evidence="6 7">SY113</strain>
    </source>
</reference>
<dbReference type="KEGG" id="them:FPV09_01945"/>
<dbReference type="Pfam" id="PF23355">
    <property type="entry name" value="IFT52_GIFT"/>
    <property type="match status" value="1"/>
</dbReference>
<evidence type="ECO:0000259" key="5">
    <source>
        <dbReference type="Pfam" id="PF24517"/>
    </source>
</evidence>
<feature type="domain" description="Carbohydrate-binding module family 96" evidence="5">
    <location>
        <begin position="32"/>
        <end position="197"/>
    </location>
</feature>
<dbReference type="PANTHER" id="PTHR12969:SF7">
    <property type="entry name" value="INTRAFLAGELLAR TRANSPORT PROTEIN 52 HOMOLOG"/>
    <property type="match status" value="1"/>
</dbReference>
<dbReference type="GO" id="GO:0005576">
    <property type="term" value="C:extracellular region"/>
    <property type="evidence" value="ECO:0007669"/>
    <property type="project" value="UniProtKB-SubCell"/>
</dbReference>
<keyword evidence="3" id="KW-0732">Signal</keyword>
<evidence type="ECO:0000256" key="2">
    <source>
        <dbReference type="ARBA" id="ARBA00022525"/>
    </source>
</evidence>
<dbReference type="InterPro" id="IPR029062">
    <property type="entry name" value="Class_I_gatase-like"/>
</dbReference>
<comment type="subcellular location">
    <subcellularLocation>
        <location evidence="1">Secreted</location>
    </subcellularLocation>
</comment>
<feature type="domain" description="IFT52 GIFT" evidence="4">
    <location>
        <begin position="645"/>
        <end position="751"/>
    </location>
</feature>
<proteinExistence type="predicted"/>
<dbReference type="InterPro" id="IPR039975">
    <property type="entry name" value="IFT52"/>
</dbReference>
<name>A0A5C0SIM6_9EURY</name>
<dbReference type="CDD" id="cd04486">
    <property type="entry name" value="YhcR_OBF_like"/>
    <property type="match status" value="1"/>
</dbReference>
<dbReference type="Proteomes" id="UP000322631">
    <property type="component" value="Chromosome"/>
</dbReference>
<accession>A0A5C0SIM6</accession>
<dbReference type="Gene3D" id="3.40.50.880">
    <property type="match status" value="1"/>
</dbReference>
<keyword evidence="7" id="KW-1185">Reference proteome</keyword>
<dbReference type="EMBL" id="CP041932">
    <property type="protein sequence ID" value="QEK14080.1"/>
    <property type="molecule type" value="Genomic_DNA"/>
</dbReference>
<keyword evidence="2" id="KW-0964">Secreted</keyword>